<evidence type="ECO:0000256" key="11">
    <source>
        <dbReference type="ARBA" id="ARBA00022833"/>
    </source>
</evidence>
<keyword evidence="17" id="KW-1185">Reference proteome</keyword>
<keyword evidence="8" id="KW-0677">Repeat</keyword>
<dbReference type="InterPro" id="IPR031127">
    <property type="entry name" value="E3_UB_ligase_RBR"/>
</dbReference>
<evidence type="ECO:0000256" key="6">
    <source>
        <dbReference type="ARBA" id="ARBA00022679"/>
    </source>
</evidence>
<evidence type="ECO:0000256" key="12">
    <source>
        <dbReference type="PROSITE-ProRule" id="PRU00175"/>
    </source>
</evidence>
<dbReference type="PANTHER" id="PTHR11685">
    <property type="entry name" value="RBR FAMILY RING FINGER AND IBR DOMAIN-CONTAINING"/>
    <property type="match status" value="1"/>
</dbReference>
<dbReference type="FunFam" id="3.30.40.10:FF:000230">
    <property type="entry name" value="RBR-type E3 ubiquitin transferase"/>
    <property type="match status" value="1"/>
</dbReference>
<evidence type="ECO:0000256" key="1">
    <source>
        <dbReference type="ARBA" id="ARBA00001798"/>
    </source>
</evidence>
<evidence type="ECO:0000256" key="4">
    <source>
        <dbReference type="ARBA" id="ARBA00005884"/>
    </source>
</evidence>
<feature type="domain" description="RING-type" evidence="14">
    <location>
        <begin position="88"/>
        <end position="133"/>
    </location>
</feature>
<comment type="catalytic activity">
    <reaction evidence="1">
        <text>[E2 ubiquitin-conjugating enzyme]-S-ubiquitinyl-L-cysteine + [acceptor protein]-L-lysine = [E2 ubiquitin-conjugating enzyme]-L-cysteine + [acceptor protein]-N(6)-ubiquitinyl-L-lysine.</text>
        <dbReference type="EC" id="2.3.2.31"/>
    </reaction>
</comment>
<evidence type="ECO:0000256" key="8">
    <source>
        <dbReference type="ARBA" id="ARBA00022737"/>
    </source>
</evidence>
<evidence type="ECO:0000259" key="15">
    <source>
        <dbReference type="PROSITE" id="PS51873"/>
    </source>
</evidence>
<dbReference type="GO" id="GO:0016567">
    <property type="term" value="P:protein ubiquitination"/>
    <property type="evidence" value="ECO:0007669"/>
    <property type="project" value="UniProtKB-UniPathway"/>
</dbReference>
<evidence type="ECO:0000313" key="16">
    <source>
        <dbReference type="EMBL" id="KAE9453358.1"/>
    </source>
</evidence>
<keyword evidence="7" id="KW-0479">Metal-binding</keyword>
<dbReference type="GO" id="GO:0008270">
    <property type="term" value="F:zinc ion binding"/>
    <property type="evidence" value="ECO:0007669"/>
    <property type="project" value="UniProtKB-KW"/>
</dbReference>
<dbReference type="AlphaFoldDB" id="A0A6A4LFR2"/>
<gene>
    <name evidence="16" type="ORF">C3L33_14750</name>
</gene>
<dbReference type="PROSITE" id="PS00518">
    <property type="entry name" value="ZF_RING_1"/>
    <property type="match status" value="1"/>
</dbReference>
<feature type="domain" description="RING-type" evidence="15">
    <location>
        <begin position="84"/>
        <end position="292"/>
    </location>
</feature>
<dbReference type="SMART" id="SM00647">
    <property type="entry name" value="IBR"/>
    <property type="match status" value="1"/>
</dbReference>
<dbReference type="InterPro" id="IPR017907">
    <property type="entry name" value="Znf_RING_CS"/>
</dbReference>
<dbReference type="InterPro" id="IPR002867">
    <property type="entry name" value="IBR_dom"/>
</dbReference>
<dbReference type="PROSITE" id="PS51873">
    <property type="entry name" value="TRIAD"/>
    <property type="match status" value="1"/>
</dbReference>
<comment type="function">
    <text evidence="3">Might act as an E3 ubiquitin-protein ligase, or as part of E3 complex, which accepts ubiquitin from specific E2 ubiquitin-conjugating enzymes and then transfers it to substrates.</text>
</comment>
<evidence type="ECO:0000256" key="9">
    <source>
        <dbReference type="ARBA" id="ARBA00022771"/>
    </source>
</evidence>
<evidence type="ECO:0000256" key="2">
    <source>
        <dbReference type="ARBA" id="ARBA00001947"/>
    </source>
</evidence>
<dbReference type="EMBL" id="QEFC01002172">
    <property type="protein sequence ID" value="KAE9453358.1"/>
    <property type="molecule type" value="Genomic_DNA"/>
</dbReference>
<accession>A0A6A4LFR2</accession>
<feature type="compositionally biased region" description="Basic and acidic residues" evidence="13">
    <location>
        <begin position="66"/>
        <end position="78"/>
    </location>
</feature>
<dbReference type="Proteomes" id="UP000428333">
    <property type="component" value="Linkage Group LG08"/>
</dbReference>
<dbReference type="SUPFAM" id="SSF57850">
    <property type="entry name" value="RING/U-box"/>
    <property type="match status" value="3"/>
</dbReference>
<sequence length="292" mass="33148">MAGTSRNNHLFVDDFYFSALIVIENDQEIFPISDENYAEELQLQEALMASALSSRIRTPFSETQDDDRNAKPKRVKTETGESSQLIFCPICMDAKPTSEMFKNTTCSHPFCLDCISKHVAVKIQDNISTVKCPDLNCQGVLHLNPEFCRRILPPQLFDRWENALCESLIIGSEKVYCPFKDCSVMLVDDGGDRVTVSECPNCHRLFCAQCKVSWHGGLECGEFQRLEKEEREREDMMVMELAKKKKWRRCPNCNFYVEKRDGCVDAIFATVAGHHGQSIVDVRVPTKDGGVV</sequence>
<name>A0A6A4LFR2_9ERIC</name>
<evidence type="ECO:0000313" key="17">
    <source>
        <dbReference type="Proteomes" id="UP000428333"/>
    </source>
</evidence>
<dbReference type="Pfam" id="PF00097">
    <property type="entry name" value="zf-C3HC4"/>
    <property type="match status" value="1"/>
</dbReference>
<comment type="caution">
    <text evidence="16">The sequence shown here is derived from an EMBL/GenBank/DDBJ whole genome shotgun (WGS) entry which is preliminary data.</text>
</comment>
<dbReference type="InterPro" id="IPR018957">
    <property type="entry name" value="Znf_C3HC4_RING-type"/>
</dbReference>
<evidence type="ECO:0000256" key="13">
    <source>
        <dbReference type="SAM" id="MobiDB-lite"/>
    </source>
</evidence>
<dbReference type="CDD" id="cd22582">
    <property type="entry name" value="BRcat_RBR_unk"/>
    <property type="match status" value="1"/>
</dbReference>
<proteinExistence type="inferred from homology"/>
<dbReference type="OrthoDB" id="10009520at2759"/>
<reference evidence="16 17" key="1">
    <citation type="journal article" date="2019" name="Genome Biol. Evol.">
        <title>The Rhododendron genome and chromosomal organization provide insight into shared whole-genome duplications across the heath family (Ericaceae).</title>
        <authorList>
            <person name="Soza V.L."/>
            <person name="Lindsley D."/>
            <person name="Waalkes A."/>
            <person name="Ramage E."/>
            <person name="Patwardhan R.P."/>
            <person name="Burton J.N."/>
            <person name="Adey A."/>
            <person name="Kumar A."/>
            <person name="Qiu R."/>
            <person name="Shendure J."/>
            <person name="Hall B."/>
        </authorList>
    </citation>
    <scope>NUCLEOTIDE SEQUENCE [LARGE SCALE GENOMIC DNA]</scope>
    <source>
        <strain evidence="16">RSF 1966-606</strain>
    </source>
</reference>
<comment type="cofactor">
    <cofactor evidence="2">
        <name>Zn(2+)</name>
        <dbReference type="ChEBI" id="CHEBI:29105"/>
    </cofactor>
</comment>
<evidence type="ECO:0000256" key="10">
    <source>
        <dbReference type="ARBA" id="ARBA00022786"/>
    </source>
</evidence>
<comment type="similarity">
    <text evidence="4">Belongs to the RBR family. Ariadne subfamily.</text>
</comment>
<organism evidence="16 17">
    <name type="scientific">Rhododendron williamsianum</name>
    <dbReference type="NCBI Taxonomy" id="262921"/>
    <lineage>
        <taxon>Eukaryota</taxon>
        <taxon>Viridiplantae</taxon>
        <taxon>Streptophyta</taxon>
        <taxon>Embryophyta</taxon>
        <taxon>Tracheophyta</taxon>
        <taxon>Spermatophyta</taxon>
        <taxon>Magnoliopsida</taxon>
        <taxon>eudicotyledons</taxon>
        <taxon>Gunneridae</taxon>
        <taxon>Pentapetalae</taxon>
        <taxon>asterids</taxon>
        <taxon>Ericales</taxon>
        <taxon>Ericaceae</taxon>
        <taxon>Ericoideae</taxon>
        <taxon>Rhodoreae</taxon>
        <taxon>Rhododendron</taxon>
    </lineage>
</organism>
<dbReference type="InterPro" id="IPR013083">
    <property type="entry name" value="Znf_RING/FYVE/PHD"/>
</dbReference>
<keyword evidence="9 12" id="KW-0863">Zinc-finger</keyword>
<evidence type="ECO:0000259" key="14">
    <source>
        <dbReference type="PROSITE" id="PS50089"/>
    </source>
</evidence>
<dbReference type="SMART" id="SM00184">
    <property type="entry name" value="RING"/>
    <property type="match status" value="1"/>
</dbReference>
<dbReference type="Pfam" id="PF01485">
    <property type="entry name" value="IBR"/>
    <property type="match status" value="1"/>
</dbReference>
<dbReference type="GO" id="GO:0061630">
    <property type="term" value="F:ubiquitin protein ligase activity"/>
    <property type="evidence" value="ECO:0007669"/>
    <property type="project" value="UniProtKB-EC"/>
</dbReference>
<dbReference type="UniPathway" id="UPA00143"/>
<protein>
    <recommendedName>
        <fullName evidence="5">RBR-type E3 ubiquitin transferase</fullName>
        <ecNumber evidence="5">2.3.2.31</ecNumber>
    </recommendedName>
</protein>
<dbReference type="Gene3D" id="3.30.40.10">
    <property type="entry name" value="Zinc/RING finger domain, C3HC4 (zinc finger)"/>
    <property type="match status" value="1"/>
</dbReference>
<keyword evidence="10" id="KW-0833">Ubl conjugation pathway</keyword>
<evidence type="ECO:0000256" key="3">
    <source>
        <dbReference type="ARBA" id="ARBA00003976"/>
    </source>
</evidence>
<dbReference type="EC" id="2.3.2.31" evidence="5"/>
<evidence type="ECO:0000256" key="5">
    <source>
        <dbReference type="ARBA" id="ARBA00012251"/>
    </source>
</evidence>
<feature type="non-terminal residue" evidence="16">
    <location>
        <position position="1"/>
    </location>
</feature>
<keyword evidence="6" id="KW-0808">Transferase</keyword>
<dbReference type="InterPro" id="IPR001841">
    <property type="entry name" value="Znf_RING"/>
</dbReference>
<keyword evidence="11" id="KW-0862">Zinc</keyword>
<dbReference type="Gene3D" id="1.20.120.1750">
    <property type="match status" value="1"/>
</dbReference>
<dbReference type="PROSITE" id="PS50089">
    <property type="entry name" value="ZF_RING_2"/>
    <property type="match status" value="1"/>
</dbReference>
<dbReference type="InterPro" id="IPR044066">
    <property type="entry name" value="TRIAD_supradom"/>
</dbReference>
<evidence type="ECO:0000256" key="7">
    <source>
        <dbReference type="ARBA" id="ARBA00022723"/>
    </source>
</evidence>
<feature type="region of interest" description="Disordered" evidence="13">
    <location>
        <begin position="58"/>
        <end position="78"/>
    </location>
</feature>